<dbReference type="Proteomes" id="UP000503308">
    <property type="component" value="Chromosome"/>
</dbReference>
<protein>
    <submittedName>
        <fullName evidence="5">ABC transporter ATP-binding protein</fullName>
    </submittedName>
</protein>
<dbReference type="GO" id="GO:0022857">
    <property type="term" value="F:transmembrane transporter activity"/>
    <property type="evidence" value="ECO:0007669"/>
    <property type="project" value="TreeGrafter"/>
</dbReference>
<evidence type="ECO:0000259" key="4">
    <source>
        <dbReference type="PROSITE" id="PS50893"/>
    </source>
</evidence>
<evidence type="ECO:0000256" key="1">
    <source>
        <dbReference type="ARBA" id="ARBA00022448"/>
    </source>
</evidence>
<dbReference type="Pfam" id="PF00005">
    <property type="entry name" value="ABC_tran"/>
    <property type="match status" value="1"/>
</dbReference>
<keyword evidence="6" id="KW-1185">Reference proteome</keyword>
<name>A0A858T1N6_9RHOB</name>
<evidence type="ECO:0000313" key="5">
    <source>
        <dbReference type="EMBL" id="QJF53176.1"/>
    </source>
</evidence>
<dbReference type="GO" id="GO:0005886">
    <property type="term" value="C:plasma membrane"/>
    <property type="evidence" value="ECO:0007669"/>
    <property type="project" value="TreeGrafter"/>
</dbReference>
<dbReference type="PROSITE" id="PS50893">
    <property type="entry name" value="ABC_TRANSPORTER_2"/>
    <property type="match status" value="1"/>
</dbReference>
<feature type="domain" description="ABC transporter" evidence="4">
    <location>
        <begin position="9"/>
        <end position="231"/>
    </location>
</feature>
<dbReference type="InterPro" id="IPR027417">
    <property type="entry name" value="P-loop_NTPase"/>
</dbReference>
<dbReference type="SUPFAM" id="SSF52540">
    <property type="entry name" value="P-loop containing nucleoside triphosphate hydrolases"/>
    <property type="match status" value="1"/>
</dbReference>
<dbReference type="PANTHER" id="PTHR24220:SF611">
    <property type="entry name" value="ATP-BINDING COMPONENT OF ABC TRANSPORTER-RELATED"/>
    <property type="match status" value="1"/>
</dbReference>
<keyword evidence="2" id="KW-0547">Nucleotide-binding</keyword>
<reference evidence="5 6" key="1">
    <citation type="submission" date="2020-02" db="EMBL/GenBank/DDBJ databases">
        <title>Genome sequence of Roseobacter ponti.</title>
        <authorList>
            <person name="Hollensteiner J."/>
            <person name="Schneider D."/>
            <person name="Poehlein A."/>
            <person name="Daniel R."/>
        </authorList>
    </citation>
    <scope>NUCLEOTIDE SEQUENCE [LARGE SCALE GENOMIC DNA]</scope>
    <source>
        <strain evidence="5 6">DSM 106830</strain>
    </source>
</reference>
<dbReference type="SMART" id="SM00382">
    <property type="entry name" value="AAA"/>
    <property type="match status" value="1"/>
</dbReference>
<sequence>MTNHLMSAISIQSLHYTWPGATEAVLNIGRFDLQAGETVFLSGPSGSGKSTLLAAIAGVIDIPDGTVTVRGQDLSALSGSARDRFRAAHLGIIFQVFNLLPWLSPVENVLLPCRFSGIRRQQAGPDPAVTAAHLLRDLGLGDPALQNAPASALSVGQQQRVAAARALIGAPGVVLADEPTSALDEDAKTGFVDLLLRECAAAGTSLLFVSHDRSLARHFDRAEDLRDLQSAGVPC</sequence>
<dbReference type="Gene3D" id="3.40.50.300">
    <property type="entry name" value="P-loop containing nucleotide triphosphate hydrolases"/>
    <property type="match status" value="1"/>
</dbReference>
<dbReference type="InterPro" id="IPR003439">
    <property type="entry name" value="ABC_transporter-like_ATP-bd"/>
</dbReference>
<keyword evidence="1" id="KW-0813">Transport</keyword>
<evidence type="ECO:0000256" key="3">
    <source>
        <dbReference type="ARBA" id="ARBA00022840"/>
    </source>
</evidence>
<dbReference type="GO" id="GO:0005524">
    <property type="term" value="F:ATP binding"/>
    <property type="evidence" value="ECO:0007669"/>
    <property type="project" value="UniProtKB-KW"/>
</dbReference>
<dbReference type="CDD" id="cd03255">
    <property type="entry name" value="ABC_MJ0796_LolCDE_FtsE"/>
    <property type="match status" value="1"/>
</dbReference>
<dbReference type="EMBL" id="CP048788">
    <property type="protein sequence ID" value="QJF53176.1"/>
    <property type="molecule type" value="Genomic_DNA"/>
</dbReference>
<dbReference type="InterPro" id="IPR015854">
    <property type="entry name" value="ABC_transpr_LolD-like"/>
</dbReference>
<accession>A0A858T1N6</accession>
<dbReference type="GO" id="GO:0016887">
    <property type="term" value="F:ATP hydrolysis activity"/>
    <property type="evidence" value="ECO:0007669"/>
    <property type="project" value="InterPro"/>
</dbReference>
<gene>
    <name evidence="5" type="ORF">G3256_09515</name>
</gene>
<dbReference type="InterPro" id="IPR017911">
    <property type="entry name" value="MacB-like_ATP-bd"/>
</dbReference>
<evidence type="ECO:0000256" key="2">
    <source>
        <dbReference type="ARBA" id="ARBA00022741"/>
    </source>
</evidence>
<organism evidence="5 6">
    <name type="scientific">Roseobacter ponti</name>
    <dbReference type="NCBI Taxonomy" id="1891787"/>
    <lineage>
        <taxon>Bacteria</taxon>
        <taxon>Pseudomonadati</taxon>
        <taxon>Pseudomonadota</taxon>
        <taxon>Alphaproteobacteria</taxon>
        <taxon>Rhodobacterales</taxon>
        <taxon>Roseobacteraceae</taxon>
        <taxon>Roseobacter</taxon>
    </lineage>
</organism>
<evidence type="ECO:0000313" key="6">
    <source>
        <dbReference type="Proteomes" id="UP000503308"/>
    </source>
</evidence>
<dbReference type="AlphaFoldDB" id="A0A858T1N6"/>
<proteinExistence type="predicted"/>
<dbReference type="PANTHER" id="PTHR24220">
    <property type="entry name" value="IMPORT ATP-BINDING PROTEIN"/>
    <property type="match status" value="1"/>
</dbReference>
<dbReference type="KEGG" id="rpon:G3256_09515"/>
<keyword evidence="3 5" id="KW-0067">ATP-binding</keyword>
<dbReference type="InterPro" id="IPR003593">
    <property type="entry name" value="AAA+_ATPase"/>
</dbReference>